<evidence type="ECO:0000313" key="2">
    <source>
        <dbReference type="Proteomes" id="UP001241377"/>
    </source>
</evidence>
<name>A0ACC2W3L9_9TREE</name>
<dbReference type="EMBL" id="JASBWR010000032">
    <property type="protein sequence ID" value="KAJ9105809.1"/>
    <property type="molecule type" value="Genomic_DNA"/>
</dbReference>
<comment type="caution">
    <text evidence="1">The sequence shown here is derived from an EMBL/GenBank/DDBJ whole genome shotgun (WGS) entry which is preliminary data.</text>
</comment>
<accession>A0ACC2W3L9</accession>
<keyword evidence="2" id="KW-1185">Reference proteome</keyword>
<protein>
    <submittedName>
        <fullName evidence="1">Uncharacterized protein</fullName>
    </submittedName>
</protein>
<organism evidence="1 2">
    <name type="scientific">Naganishia cerealis</name>
    <dbReference type="NCBI Taxonomy" id="610337"/>
    <lineage>
        <taxon>Eukaryota</taxon>
        <taxon>Fungi</taxon>
        <taxon>Dikarya</taxon>
        <taxon>Basidiomycota</taxon>
        <taxon>Agaricomycotina</taxon>
        <taxon>Tremellomycetes</taxon>
        <taxon>Filobasidiales</taxon>
        <taxon>Filobasidiaceae</taxon>
        <taxon>Naganishia</taxon>
    </lineage>
</organism>
<gene>
    <name evidence="1" type="ORF">QFC19_003377</name>
</gene>
<sequence>MSGSGAGVMSGSMAQGIVLSAGTNGGFGAGSREPPQSGITGYGHARTGSRVQHQHQQQGDPSSINAAMTGLGITTYPRHGRSASTSSLSASEPLHGSAARAGGAESYAIGSGSSGGGGAGVGRIIGGTGAHGRHGSSGSSAFGRNSAMGAFAFGGKESTTASTGGIGRAGKDVATTTTSSGSGNGPINEEPSSSTTPTTNNNVPAPPVASSAAFRSSVSGARGTGTTQGLATHHETDSPTGTPTKTSASGSSPNARAGDTAAAAAATAHGQVAGTTEDVGTPGIEILGAVPFPEGGPGGYLASKERRASSGKASGVGEVTVAEVFGNVRRESLDAKSAEKALREVSRALEGLGVGVGVAAAAGKS</sequence>
<evidence type="ECO:0000313" key="1">
    <source>
        <dbReference type="EMBL" id="KAJ9105809.1"/>
    </source>
</evidence>
<proteinExistence type="predicted"/>
<reference evidence="1" key="1">
    <citation type="submission" date="2023-04" db="EMBL/GenBank/DDBJ databases">
        <title>Draft Genome sequencing of Naganishia species isolated from polar environments using Oxford Nanopore Technology.</title>
        <authorList>
            <person name="Leo P."/>
            <person name="Venkateswaran K."/>
        </authorList>
    </citation>
    <scope>NUCLEOTIDE SEQUENCE</scope>
    <source>
        <strain evidence="1">MNA-CCFEE 5261</strain>
    </source>
</reference>
<dbReference type="Proteomes" id="UP001241377">
    <property type="component" value="Unassembled WGS sequence"/>
</dbReference>